<dbReference type="Proteomes" id="UP000241048">
    <property type="component" value="Unassembled WGS sequence"/>
</dbReference>
<gene>
    <name evidence="10" type="ORF">C7U56_05560</name>
</gene>
<organism evidence="10 11">
    <name type="scientific">Clostridium fessum</name>
    <dbReference type="NCBI Taxonomy" id="2126740"/>
    <lineage>
        <taxon>Bacteria</taxon>
        <taxon>Bacillati</taxon>
        <taxon>Bacillota</taxon>
        <taxon>Clostridia</taxon>
        <taxon>Eubacteriales</taxon>
        <taxon>Clostridiaceae</taxon>
        <taxon>Clostridium</taxon>
    </lineage>
</organism>
<name>A0A2T3FQ64_9CLOT</name>
<reference evidence="10 11" key="1">
    <citation type="submission" date="2018-03" db="EMBL/GenBank/DDBJ databases">
        <title>Lachnoclostridium SNUG30386 gen.nov., sp.nov., isolated from human faeces.</title>
        <authorList>
            <person name="Seo B."/>
            <person name="Jeon K."/>
            <person name="Ko G."/>
        </authorList>
    </citation>
    <scope>NUCLEOTIDE SEQUENCE [LARGE SCALE GENOMIC DNA]</scope>
    <source>
        <strain evidence="10 11">SNUG30386</strain>
    </source>
</reference>
<evidence type="ECO:0000259" key="8">
    <source>
        <dbReference type="PROSITE" id="PS51192"/>
    </source>
</evidence>
<dbReference type="InterPro" id="IPR050699">
    <property type="entry name" value="RNA-DNA_Helicase"/>
</dbReference>
<dbReference type="InterPro" id="IPR027417">
    <property type="entry name" value="P-loop_NTPase"/>
</dbReference>
<keyword evidence="6" id="KW-0809">Transit peptide</keyword>
<feature type="domain" description="Helicase ATP-binding" evidence="8">
    <location>
        <begin position="157"/>
        <end position="302"/>
    </location>
</feature>
<dbReference type="EMBL" id="PYLO01000002">
    <property type="protein sequence ID" value="PST37383.1"/>
    <property type="molecule type" value="Genomic_DNA"/>
</dbReference>
<evidence type="ECO:0000256" key="7">
    <source>
        <dbReference type="ARBA" id="ARBA00047984"/>
    </source>
</evidence>
<dbReference type="PROSITE" id="PS51194">
    <property type="entry name" value="HELICASE_CTER"/>
    <property type="match status" value="1"/>
</dbReference>
<dbReference type="Gene3D" id="3.40.50.300">
    <property type="entry name" value="P-loop containing nucleotide triphosphate hydrolases"/>
    <property type="match status" value="2"/>
</dbReference>
<dbReference type="GO" id="GO:0005524">
    <property type="term" value="F:ATP binding"/>
    <property type="evidence" value="ECO:0007669"/>
    <property type="project" value="UniProtKB-KW"/>
</dbReference>
<comment type="catalytic activity">
    <reaction evidence="7">
        <text>ATP + H2O = ADP + phosphate + H(+)</text>
        <dbReference type="Rhea" id="RHEA:13065"/>
        <dbReference type="ChEBI" id="CHEBI:15377"/>
        <dbReference type="ChEBI" id="CHEBI:15378"/>
        <dbReference type="ChEBI" id="CHEBI:30616"/>
        <dbReference type="ChEBI" id="CHEBI:43474"/>
        <dbReference type="ChEBI" id="CHEBI:456216"/>
        <dbReference type="EC" id="3.6.4.13"/>
    </reaction>
</comment>
<dbReference type="AlphaFoldDB" id="A0A2T3FQ64"/>
<dbReference type="EC" id="3.6.4.13" evidence="1"/>
<dbReference type="InterPro" id="IPR014001">
    <property type="entry name" value="Helicase_ATP-bd"/>
</dbReference>
<dbReference type="GO" id="GO:0016787">
    <property type="term" value="F:hydrolase activity"/>
    <property type="evidence" value="ECO:0007669"/>
    <property type="project" value="UniProtKB-KW"/>
</dbReference>
<protein>
    <recommendedName>
        <fullName evidence="1">RNA helicase</fullName>
        <ecNumber evidence="1">3.6.4.13</ecNumber>
    </recommendedName>
</protein>
<dbReference type="InterPro" id="IPR055206">
    <property type="entry name" value="DEXQc_SUV3"/>
</dbReference>
<sequence>MIEPNQLLQTYIRQYQAASKKKRKTSSRPRDLSERTNRLFKTLKRTKPTQVTSLSLEEWHRQIKNLAYFAYRSHNDAVTKLIETSLLPQLIRLDEAMFLPAQRDDISVDFLNYLETELDGQLCTQTLLELYQIYKRYVIQYKIMDLVPSRPELEFPETMAMNRRFILHIGPTNSGKTFHALERLKTAKKGTYLGPLRLLALEVYEKMHDCGVPSTMLTGQECIADDDSRITASTIEMADFSEEYDIAVIDEAQLTADPDRGHCWTKAILGLKAHEIHVCMSPAAESAVTHLIHLCGDSLAICRYQRKTALICEDTPFSFPESVLPGDALVVFSKKSVLDVAGRLEEEGIKASVIYGSLPPEIRRRQMQLFTSGKTKVVVATDAIGMGLNLPVRRIVFVQTQKFDGTTRRGLTVPEVKQIAGRAGRFGLFDTGYVNAMGQESLDYIREQLTQEEEPIEKVSLGFPQILLDLDEPLDVIIKVWKSVEPTPPFEKVSVDEILSLYAQAERYRDDIYGFDDKRILYRMISCPIDIKDHQVVLQWLRYCKDYPADKRLKHPDKGAGSKLGLQKYETYYRKLDLYYQFSHRFDKIIDEDWLEQERSRTEGTIMQYLSKGKKSYIARCQRCGRMLPVGYPFKICDPCFRHSSIID</sequence>
<evidence type="ECO:0000256" key="5">
    <source>
        <dbReference type="ARBA" id="ARBA00022840"/>
    </source>
</evidence>
<dbReference type="InterPro" id="IPR001650">
    <property type="entry name" value="Helicase_C-like"/>
</dbReference>
<dbReference type="CDD" id="cd17913">
    <property type="entry name" value="DEXQc_Suv3"/>
    <property type="match status" value="1"/>
</dbReference>
<evidence type="ECO:0000256" key="2">
    <source>
        <dbReference type="ARBA" id="ARBA00022741"/>
    </source>
</evidence>
<dbReference type="SMART" id="SM00490">
    <property type="entry name" value="HELICc"/>
    <property type="match status" value="1"/>
</dbReference>
<dbReference type="PANTHER" id="PTHR12131:SF1">
    <property type="entry name" value="ATP-DEPENDENT RNA HELICASE SUPV3L1, MITOCHONDRIAL-RELATED"/>
    <property type="match status" value="1"/>
</dbReference>
<keyword evidence="4 10" id="KW-0347">Helicase</keyword>
<dbReference type="RefSeq" id="WP_107000522.1">
    <property type="nucleotide sequence ID" value="NZ_JAQDZI010000005.1"/>
</dbReference>
<evidence type="ECO:0000256" key="4">
    <source>
        <dbReference type="ARBA" id="ARBA00022806"/>
    </source>
</evidence>
<evidence type="ECO:0000259" key="9">
    <source>
        <dbReference type="PROSITE" id="PS51194"/>
    </source>
</evidence>
<feature type="domain" description="Helicase C-terminal" evidence="9">
    <location>
        <begin position="300"/>
        <end position="467"/>
    </location>
</feature>
<accession>A0A2T3FQ64</accession>
<dbReference type="GO" id="GO:0003724">
    <property type="term" value="F:RNA helicase activity"/>
    <property type="evidence" value="ECO:0007669"/>
    <property type="project" value="UniProtKB-EC"/>
</dbReference>
<dbReference type="CDD" id="cd18805">
    <property type="entry name" value="SF2_C_suv3"/>
    <property type="match status" value="1"/>
</dbReference>
<dbReference type="PROSITE" id="PS51192">
    <property type="entry name" value="HELICASE_ATP_BIND_1"/>
    <property type="match status" value="1"/>
</dbReference>
<dbReference type="Pfam" id="PF22527">
    <property type="entry name" value="DEXQc_Suv3"/>
    <property type="match status" value="1"/>
</dbReference>
<evidence type="ECO:0000313" key="10">
    <source>
        <dbReference type="EMBL" id="PST37383.1"/>
    </source>
</evidence>
<evidence type="ECO:0000256" key="3">
    <source>
        <dbReference type="ARBA" id="ARBA00022801"/>
    </source>
</evidence>
<evidence type="ECO:0000256" key="1">
    <source>
        <dbReference type="ARBA" id="ARBA00012552"/>
    </source>
</evidence>
<dbReference type="Gene3D" id="1.20.272.40">
    <property type="match status" value="1"/>
</dbReference>
<dbReference type="InterPro" id="IPR044774">
    <property type="entry name" value="Suv3_DEXQc"/>
</dbReference>
<dbReference type="InterPro" id="IPR022192">
    <property type="entry name" value="SUV3_C"/>
</dbReference>
<keyword evidence="2" id="KW-0547">Nucleotide-binding</keyword>
<dbReference type="Pfam" id="PF12513">
    <property type="entry name" value="SUV3_C"/>
    <property type="match status" value="1"/>
</dbReference>
<keyword evidence="3" id="KW-0378">Hydrolase</keyword>
<evidence type="ECO:0000313" key="11">
    <source>
        <dbReference type="Proteomes" id="UP000241048"/>
    </source>
</evidence>
<keyword evidence="11" id="KW-1185">Reference proteome</keyword>
<keyword evidence="5" id="KW-0067">ATP-binding</keyword>
<evidence type="ECO:0000256" key="6">
    <source>
        <dbReference type="ARBA" id="ARBA00022946"/>
    </source>
</evidence>
<proteinExistence type="predicted"/>
<dbReference type="SUPFAM" id="SSF52540">
    <property type="entry name" value="P-loop containing nucleoside triphosphate hydrolases"/>
    <property type="match status" value="1"/>
</dbReference>
<comment type="caution">
    <text evidence="10">The sequence shown here is derived from an EMBL/GenBank/DDBJ whole genome shotgun (WGS) entry which is preliminary data.</text>
</comment>
<dbReference type="PANTHER" id="PTHR12131">
    <property type="entry name" value="ATP-DEPENDENT RNA AND DNA HELICASE"/>
    <property type="match status" value="1"/>
</dbReference>
<dbReference type="Pfam" id="PF00271">
    <property type="entry name" value="Helicase_C"/>
    <property type="match status" value="1"/>
</dbReference>